<organism evidence="3">
    <name type="scientific">uncultured Nocardioides sp</name>
    <dbReference type="NCBI Taxonomy" id="198441"/>
    <lineage>
        <taxon>Bacteria</taxon>
        <taxon>Bacillati</taxon>
        <taxon>Actinomycetota</taxon>
        <taxon>Actinomycetes</taxon>
        <taxon>Propionibacteriales</taxon>
        <taxon>Nocardioidaceae</taxon>
        <taxon>Nocardioides</taxon>
        <taxon>environmental samples</taxon>
    </lineage>
</organism>
<dbReference type="EMBL" id="CADCUN010000071">
    <property type="protein sequence ID" value="CAA9377979.1"/>
    <property type="molecule type" value="Genomic_DNA"/>
</dbReference>
<dbReference type="InterPro" id="IPR013538">
    <property type="entry name" value="ASHA1/2-like_C"/>
</dbReference>
<dbReference type="SUPFAM" id="SSF55961">
    <property type="entry name" value="Bet v1-like"/>
    <property type="match status" value="1"/>
</dbReference>
<evidence type="ECO:0000313" key="3">
    <source>
        <dbReference type="EMBL" id="CAA9377979.1"/>
    </source>
</evidence>
<evidence type="ECO:0000259" key="2">
    <source>
        <dbReference type="Pfam" id="PF08327"/>
    </source>
</evidence>
<proteinExistence type="inferred from homology"/>
<accession>A0A6J4NB79</accession>
<comment type="similarity">
    <text evidence="1">Belongs to the AHA1 family.</text>
</comment>
<feature type="domain" description="Activator of Hsp90 ATPase homologue 1/2-like C-terminal" evidence="2">
    <location>
        <begin position="33"/>
        <end position="162"/>
    </location>
</feature>
<gene>
    <name evidence="3" type="ORF">AVDCRST_MAG60-650</name>
</gene>
<evidence type="ECO:0000256" key="1">
    <source>
        <dbReference type="ARBA" id="ARBA00006817"/>
    </source>
</evidence>
<name>A0A6J4NB79_9ACTN</name>
<dbReference type="Gene3D" id="3.30.530.20">
    <property type="match status" value="1"/>
</dbReference>
<sequence length="172" mass="19187">MTTTAHPDTRYTEAKIEADPTVPAVHIWRDFAATPAQLMRAHTDPDVFARWIGPDSLTTRIDHWDCRTLGSYRYVAERDGEQYAFRGTFPHIGDDKIVQTFTWEGMPDAIALETMTFEDLGDGRTRLHAFSLCDSFEGRDGMLSSGMDVGIHEGYAKLDALLRDGTLSNGAS</sequence>
<protein>
    <submittedName>
        <fullName evidence="3">Ligand-binding SRPBCC domain protein family</fullName>
    </submittedName>
</protein>
<dbReference type="Pfam" id="PF08327">
    <property type="entry name" value="AHSA1"/>
    <property type="match status" value="1"/>
</dbReference>
<dbReference type="AlphaFoldDB" id="A0A6J4NB79"/>
<reference evidence="3" key="1">
    <citation type="submission" date="2020-02" db="EMBL/GenBank/DDBJ databases">
        <authorList>
            <person name="Meier V. D."/>
        </authorList>
    </citation>
    <scope>NUCLEOTIDE SEQUENCE</scope>
    <source>
        <strain evidence="3">AVDCRST_MAG60</strain>
    </source>
</reference>
<dbReference type="InterPro" id="IPR023393">
    <property type="entry name" value="START-like_dom_sf"/>
</dbReference>